<keyword evidence="2" id="KW-1185">Reference proteome</keyword>
<gene>
    <name evidence="1" type="ORF">C1752_00961</name>
</gene>
<sequence length="41" mass="4546">MQLVQLMTIQGQRLSLVTEALGLQNGQIEEIYGRLGTLENS</sequence>
<reference evidence="1 2" key="1">
    <citation type="journal article" date="2018" name="Sci. Rep.">
        <title>A novel species of the marine cyanobacterium Acaryochloris with a unique pigment content and lifestyle.</title>
        <authorList>
            <person name="Partensky F."/>
            <person name="Six C."/>
            <person name="Ratin M."/>
            <person name="Garczarek L."/>
            <person name="Vaulot D."/>
            <person name="Probert I."/>
            <person name="Calteau A."/>
            <person name="Gourvil P."/>
            <person name="Marie D."/>
            <person name="Grebert T."/>
            <person name="Bouchier C."/>
            <person name="Le Panse S."/>
            <person name="Gachenot M."/>
            <person name="Rodriguez F."/>
            <person name="Garrido J.L."/>
        </authorList>
    </citation>
    <scope>NUCLEOTIDE SEQUENCE [LARGE SCALE GENOMIC DNA]</scope>
    <source>
        <strain evidence="1 2">RCC1774</strain>
    </source>
</reference>
<evidence type="ECO:0000313" key="1">
    <source>
        <dbReference type="EMBL" id="PZD74969.1"/>
    </source>
</evidence>
<dbReference type="EMBL" id="PQWO01000002">
    <property type="protein sequence ID" value="PZD74969.1"/>
    <property type="molecule type" value="Genomic_DNA"/>
</dbReference>
<dbReference type="AlphaFoldDB" id="A0A2W1JNV1"/>
<accession>A0A2W1JNV1</accession>
<evidence type="ECO:0000313" key="2">
    <source>
        <dbReference type="Proteomes" id="UP000248857"/>
    </source>
</evidence>
<comment type="caution">
    <text evidence="1">The sequence shown here is derived from an EMBL/GenBank/DDBJ whole genome shotgun (WGS) entry which is preliminary data.</text>
</comment>
<organism evidence="1 2">
    <name type="scientific">Acaryochloris thomasi RCC1774</name>
    <dbReference type="NCBI Taxonomy" id="1764569"/>
    <lineage>
        <taxon>Bacteria</taxon>
        <taxon>Bacillati</taxon>
        <taxon>Cyanobacteriota</taxon>
        <taxon>Cyanophyceae</taxon>
        <taxon>Acaryochloridales</taxon>
        <taxon>Acaryochloridaceae</taxon>
        <taxon>Acaryochloris</taxon>
        <taxon>Acaryochloris thomasi</taxon>
    </lineage>
</organism>
<dbReference type="RefSeq" id="WP_274704474.1">
    <property type="nucleotide sequence ID" value="NZ_CAWNWM010000002.1"/>
</dbReference>
<name>A0A2W1JNV1_9CYAN</name>
<protein>
    <submittedName>
        <fullName evidence="1">Uncharacterized protein</fullName>
    </submittedName>
</protein>
<proteinExistence type="predicted"/>
<dbReference type="Proteomes" id="UP000248857">
    <property type="component" value="Unassembled WGS sequence"/>
</dbReference>